<evidence type="ECO:0000256" key="7">
    <source>
        <dbReference type="ARBA" id="ARBA00023136"/>
    </source>
</evidence>
<feature type="transmembrane region" description="Helical" evidence="8">
    <location>
        <begin position="98"/>
        <end position="119"/>
    </location>
</feature>
<feature type="transmembrane region" description="Helical" evidence="8">
    <location>
        <begin position="184"/>
        <end position="209"/>
    </location>
</feature>
<comment type="subcellular location">
    <subcellularLocation>
        <location evidence="1">Cell membrane</location>
        <topology evidence="1">Multi-pass membrane protein</topology>
    </subcellularLocation>
</comment>
<feature type="transmembrane region" description="Helical" evidence="8">
    <location>
        <begin position="156"/>
        <end position="172"/>
    </location>
</feature>
<evidence type="ECO:0000256" key="4">
    <source>
        <dbReference type="ARBA" id="ARBA00022679"/>
    </source>
</evidence>
<protein>
    <recommendedName>
        <fullName evidence="11">Glycosyltransferase RgtA/B/C/D-like domain-containing protein</fullName>
    </recommendedName>
</protein>
<dbReference type="GO" id="GO:0016763">
    <property type="term" value="F:pentosyltransferase activity"/>
    <property type="evidence" value="ECO:0007669"/>
    <property type="project" value="TreeGrafter"/>
</dbReference>
<dbReference type="OrthoDB" id="5724033at2"/>
<dbReference type="GO" id="GO:0005886">
    <property type="term" value="C:plasma membrane"/>
    <property type="evidence" value="ECO:0007669"/>
    <property type="project" value="UniProtKB-SubCell"/>
</dbReference>
<evidence type="ECO:0000313" key="10">
    <source>
        <dbReference type="Proteomes" id="UP000254711"/>
    </source>
</evidence>
<evidence type="ECO:0000256" key="8">
    <source>
        <dbReference type="SAM" id="Phobius"/>
    </source>
</evidence>
<dbReference type="AlphaFoldDB" id="A0A370KBZ1"/>
<sequence length="447" mass="49405">MCKVSTADRPWYWRIALLAVTLFALGLRWAYSIHAVVDNPIRGDAVQYVSYAWNMAHHGAFSMSLPGSAKIVPDSFRDPGYPSVLACVMLVFDELGPWYRSVLLLQGLLGALTVTLLTASVRPWLGAKWSLVAGLLMAIWPHSITITGFLLSETATAFWVALAFFLLHRANVRSGLFPMAFSGIAFSLAALTNAVLIPFATLLALILWWNKSCTSKLAFVLALSSLLLPAAWSARSVQLPTTDSSSGRALLNAVQGSWPEYHASYIPSVMGDPGAKQIQADIWHEYEVLRTSPAIGMQMVSERMGQHPWRYAAWYASKPALLWDWSIRMGIGSIYVYSTSHSILDEQPILRATVTICRMLNPLIMALALVGLVLTWRGRRESPMMPIAFAALAAYVTVIYSLLQAEPRYAIPFRCVELILAVEAIRCAARWRATWRQPSSPTADSIA</sequence>
<evidence type="ECO:0000256" key="6">
    <source>
        <dbReference type="ARBA" id="ARBA00022989"/>
    </source>
</evidence>
<evidence type="ECO:0000256" key="3">
    <source>
        <dbReference type="ARBA" id="ARBA00022676"/>
    </source>
</evidence>
<evidence type="ECO:0000256" key="5">
    <source>
        <dbReference type="ARBA" id="ARBA00022692"/>
    </source>
</evidence>
<dbReference type="EMBL" id="QQSY01000001">
    <property type="protein sequence ID" value="RDJ00174.1"/>
    <property type="molecule type" value="Genomic_DNA"/>
</dbReference>
<feature type="transmembrane region" description="Helical" evidence="8">
    <location>
        <begin position="215"/>
        <end position="234"/>
    </location>
</feature>
<dbReference type="InterPro" id="IPR050297">
    <property type="entry name" value="LipidA_mod_glycosyltrf_83"/>
</dbReference>
<evidence type="ECO:0000256" key="1">
    <source>
        <dbReference type="ARBA" id="ARBA00004651"/>
    </source>
</evidence>
<evidence type="ECO:0000313" key="9">
    <source>
        <dbReference type="EMBL" id="RDJ00174.1"/>
    </source>
</evidence>
<dbReference type="Proteomes" id="UP000254711">
    <property type="component" value="Unassembled WGS sequence"/>
</dbReference>
<dbReference type="GO" id="GO:0009103">
    <property type="term" value="P:lipopolysaccharide biosynthetic process"/>
    <property type="evidence" value="ECO:0007669"/>
    <property type="project" value="UniProtKB-ARBA"/>
</dbReference>
<keyword evidence="6 8" id="KW-1133">Transmembrane helix</keyword>
<keyword evidence="5 8" id="KW-0812">Transmembrane</keyword>
<keyword evidence="10" id="KW-1185">Reference proteome</keyword>
<organism evidence="9 10">
    <name type="scientific">Dyella solisilvae</name>
    <dbReference type="NCBI Taxonomy" id="1920168"/>
    <lineage>
        <taxon>Bacteria</taxon>
        <taxon>Pseudomonadati</taxon>
        <taxon>Pseudomonadota</taxon>
        <taxon>Gammaproteobacteria</taxon>
        <taxon>Lysobacterales</taxon>
        <taxon>Rhodanobacteraceae</taxon>
        <taxon>Dyella</taxon>
    </lineage>
</organism>
<comment type="caution">
    <text evidence="9">The sequence shown here is derived from an EMBL/GenBank/DDBJ whole genome shotgun (WGS) entry which is preliminary data.</text>
</comment>
<evidence type="ECO:0000256" key="2">
    <source>
        <dbReference type="ARBA" id="ARBA00022475"/>
    </source>
</evidence>
<proteinExistence type="predicted"/>
<feature type="transmembrane region" description="Helical" evidence="8">
    <location>
        <begin position="12"/>
        <end position="31"/>
    </location>
</feature>
<keyword evidence="3" id="KW-0328">Glycosyltransferase</keyword>
<keyword evidence="7 8" id="KW-0472">Membrane</keyword>
<name>A0A370KBZ1_9GAMM</name>
<feature type="transmembrane region" description="Helical" evidence="8">
    <location>
        <begin position="359"/>
        <end position="378"/>
    </location>
</feature>
<gene>
    <name evidence="9" type="ORF">DVT68_05010</name>
</gene>
<dbReference type="PANTHER" id="PTHR33908">
    <property type="entry name" value="MANNOSYLTRANSFERASE YKCB-RELATED"/>
    <property type="match status" value="1"/>
</dbReference>
<accession>A0A370KBZ1</accession>
<feature type="transmembrane region" description="Helical" evidence="8">
    <location>
        <begin position="384"/>
        <end position="403"/>
    </location>
</feature>
<evidence type="ECO:0008006" key="11">
    <source>
        <dbReference type="Google" id="ProtNLM"/>
    </source>
</evidence>
<reference evidence="9 10" key="1">
    <citation type="submission" date="2018-07" db="EMBL/GenBank/DDBJ databases">
        <title>Dyella solisilvae sp. nov., isolated from the pine and broad-leaved mixed forest soil.</title>
        <authorList>
            <person name="Gao Z."/>
            <person name="Qiu L."/>
        </authorList>
    </citation>
    <scope>NUCLEOTIDE SEQUENCE [LARGE SCALE GENOMIC DNA]</scope>
    <source>
        <strain evidence="9 10">DHG54</strain>
    </source>
</reference>
<keyword evidence="4" id="KW-0808">Transferase</keyword>
<dbReference type="PANTHER" id="PTHR33908:SF11">
    <property type="entry name" value="MEMBRANE PROTEIN"/>
    <property type="match status" value="1"/>
</dbReference>
<dbReference type="RefSeq" id="WP_114823899.1">
    <property type="nucleotide sequence ID" value="NZ_QQSY01000001.1"/>
</dbReference>
<keyword evidence="2" id="KW-1003">Cell membrane</keyword>